<feature type="compositionally biased region" description="Low complexity" evidence="1">
    <location>
        <begin position="547"/>
        <end position="559"/>
    </location>
</feature>
<feature type="region of interest" description="Disordered" evidence="1">
    <location>
        <begin position="667"/>
        <end position="693"/>
    </location>
</feature>
<protein>
    <submittedName>
        <fullName evidence="2">Uncharacterized protein</fullName>
    </submittedName>
</protein>
<sequence>MNTCPWPEPRVFPLPRGQPQDIQTKKRSSDGPESLLKRKLLFKTWKPVAAHGAEPTSNSSSIDKSLSTDRRDSSGLKIEPQGVQTRLSRNPARRRDYAQAIRDAASSALFDSDWRESSSEQPGDAKSYDELTDKSTDEFDTDVEDHHGAGGDSAVNGVATEDTIVPITQCGDRLYSEWAGVVGGGPIKIRGVGALFPEGYSPRFDQSYPWICPIRDCQTVFLHAWGLGGHFSAGHRGCLLNDNRDGTMSIVGSRKETADDKKRIPAIVVSRNMAEQASLPPKASPRRPDRPVDPDTPSRSKQKPLSDANNGISKQRSSEGQDRQSSSVWNYLLVYMPYNTPKPSNLLIQELLSMTQLRNLPYRWRVQLAGGYPSLKTIFVLLVFLTGKKAEEPCQLCNGTNKTKDFPECIIPTSMASAGLKKAFGVNRCCNAVYSAPREVEGLPSETRNVPLFSRLGRDTSPTPTPSLSSDDEMTDGAAILPITPQSGRPSRRFLSAKKSLARNASNRDTPTDTDIPIDPVRSKPIARTPLRTSRNGRTIKSKAAKAKPTSPATPASSSPDDHAPPMEKWEMAPGKLTLGDDSSFSSQRSQAFSAPYLKSKTRLTPIPLSPSTTFQLLHILPGTTHHLVPTHSGSDNNCNPSSYDGEEHHTLRICSVAKGRLSITLYDKSPSSKSPDERRRGRDTTTTQEGDEFRIGTNGMWTVPGSRDCVLRNPFGTEAVVHVCAVVGWSTDG</sequence>
<feature type="compositionally biased region" description="Basic and acidic residues" evidence="1">
    <location>
        <begin position="675"/>
        <end position="684"/>
    </location>
</feature>
<accession>A0AAJ0B512</accession>
<feature type="compositionally biased region" description="Polar residues" evidence="1">
    <location>
        <begin position="55"/>
        <end position="65"/>
    </location>
</feature>
<proteinExistence type="predicted"/>
<evidence type="ECO:0000313" key="2">
    <source>
        <dbReference type="EMBL" id="KAK1750513.1"/>
    </source>
</evidence>
<feature type="compositionally biased region" description="Basic and acidic residues" evidence="1">
    <location>
        <begin position="286"/>
        <end position="298"/>
    </location>
</feature>
<keyword evidence="3" id="KW-1185">Reference proteome</keyword>
<dbReference type="AlphaFoldDB" id="A0AAJ0B512"/>
<organism evidence="2 3">
    <name type="scientific">Echria macrotheca</name>
    <dbReference type="NCBI Taxonomy" id="438768"/>
    <lineage>
        <taxon>Eukaryota</taxon>
        <taxon>Fungi</taxon>
        <taxon>Dikarya</taxon>
        <taxon>Ascomycota</taxon>
        <taxon>Pezizomycotina</taxon>
        <taxon>Sordariomycetes</taxon>
        <taxon>Sordariomycetidae</taxon>
        <taxon>Sordariales</taxon>
        <taxon>Schizotheciaceae</taxon>
        <taxon>Echria</taxon>
    </lineage>
</organism>
<evidence type="ECO:0000256" key="1">
    <source>
        <dbReference type="SAM" id="MobiDB-lite"/>
    </source>
</evidence>
<comment type="caution">
    <text evidence="2">The sequence shown here is derived from an EMBL/GenBank/DDBJ whole genome shotgun (WGS) entry which is preliminary data.</text>
</comment>
<feature type="region of interest" description="Disordered" evidence="1">
    <location>
        <begin position="111"/>
        <end position="132"/>
    </location>
</feature>
<feature type="region of interest" description="Disordered" evidence="1">
    <location>
        <begin position="273"/>
        <end position="323"/>
    </location>
</feature>
<dbReference type="EMBL" id="MU839846">
    <property type="protein sequence ID" value="KAK1750513.1"/>
    <property type="molecule type" value="Genomic_DNA"/>
</dbReference>
<feature type="compositionally biased region" description="Pro residues" evidence="1">
    <location>
        <begin position="1"/>
        <end position="12"/>
    </location>
</feature>
<gene>
    <name evidence="2" type="ORF">QBC47DRAFT_438461</name>
</gene>
<feature type="region of interest" description="Disordered" evidence="1">
    <location>
        <begin position="48"/>
        <end position="94"/>
    </location>
</feature>
<feature type="region of interest" description="Disordered" evidence="1">
    <location>
        <begin position="452"/>
        <end position="569"/>
    </location>
</feature>
<dbReference type="Proteomes" id="UP001239445">
    <property type="component" value="Unassembled WGS sequence"/>
</dbReference>
<feature type="compositionally biased region" description="Basic and acidic residues" evidence="1">
    <location>
        <begin position="560"/>
        <end position="569"/>
    </location>
</feature>
<name>A0AAJ0B512_9PEZI</name>
<reference evidence="2" key="1">
    <citation type="submission" date="2023-06" db="EMBL/GenBank/DDBJ databases">
        <title>Genome-scale phylogeny and comparative genomics of the fungal order Sordariales.</title>
        <authorList>
            <consortium name="Lawrence Berkeley National Laboratory"/>
            <person name="Hensen N."/>
            <person name="Bonometti L."/>
            <person name="Westerberg I."/>
            <person name="Brannstrom I.O."/>
            <person name="Guillou S."/>
            <person name="Cros-Aarteil S."/>
            <person name="Calhoun S."/>
            <person name="Haridas S."/>
            <person name="Kuo A."/>
            <person name="Mondo S."/>
            <person name="Pangilinan J."/>
            <person name="Riley R."/>
            <person name="Labutti K."/>
            <person name="Andreopoulos B."/>
            <person name="Lipzen A."/>
            <person name="Chen C."/>
            <person name="Yanf M."/>
            <person name="Daum C."/>
            <person name="Ng V."/>
            <person name="Clum A."/>
            <person name="Steindorff A."/>
            <person name="Ohm R."/>
            <person name="Martin F."/>
            <person name="Silar P."/>
            <person name="Natvig D."/>
            <person name="Lalanne C."/>
            <person name="Gautier V."/>
            <person name="Ament-Velasquez S.L."/>
            <person name="Kruys A."/>
            <person name="Hutchinson M.I."/>
            <person name="Powell A.J."/>
            <person name="Barry K."/>
            <person name="Miller A.N."/>
            <person name="Grigoriev I.V."/>
            <person name="Debuchy R."/>
            <person name="Gladieux P."/>
            <person name="Thoren M.H."/>
            <person name="Johannesson H."/>
        </authorList>
    </citation>
    <scope>NUCLEOTIDE SEQUENCE</scope>
    <source>
        <strain evidence="2">PSN4</strain>
    </source>
</reference>
<evidence type="ECO:0000313" key="3">
    <source>
        <dbReference type="Proteomes" id="UP001239445"/>
    </source>
</evidence>
<feature type="compositionally biased region" description="Low complexity" evidence="1">
    <location>
        <begin position="459"/>
        <end position="469"/>
    </location>
</feature>
<feature type="region of interest" description="Disordered" evidence="1">
    <location>
        <begin position="1"/>
        <end position="34"/>
    </location>
</feature>